<reference evidence="2 3" key="1">
    <citation type="submission" date="2020-07" db="EMBL/GenBank/DDBJ databases">
        <title>Sequencing the genomes of 1000 actinobacteria strains.</title>
        <authorList>
            <person name="Klenk H.-P."/>
        </authorList>
    </citation>
    <scope>NUCLEOTIDE SEQUENCE [LARGE SCALE GENOMIC DNA]</scope>
    <source>
        <strain evidence="2 3">DSM 22185</strain>
    </source>
</reference>
<organism evidence="2 3">
    <name type="scientific">Microbacterium pseudoresistens</name>
    <dbReference type="NCBI Taxonomy" id="640634"/>
    <lineage>
        <taxon>Bacteria</taxon>
        <taxon>Bacillati</taxon>
        <taxon>Actinomycetota</taxon>
        <taxon>Actinomycetes</taxon>
        <taxon>Micrococcales</taxon>
        <taxon>Microbacteriaceae</taxon>
        <taxon>Microbacterium</taxon>
    </lineage>
</organism>
<accession>A0A7Y9EUB9</accession>
<proteinExistence type="predicted"/>
<dbReference type="InterPro" id="IPR002155">
    <property type="entry name" value="Thiolase"/>
</dbReference>
<dbReference type="PANTHER" id="PTHR42870:SF1">
    <property type="entry name" value="NON-SPECIFIC LIPID-TRANSFER PROTEIN-LIKE 2"/>
    <property type="match status" value="1"/>
</dbReference>
<keyword evidence="3" id="KW-1185">Reference proteome</keyword>
<dbReference type="PANTHER" id="PTHR42870">
    <property type="entry name" value="ACETYL-COA C-ACETYLTRANSFERASE"/>
    <property type="match status" value="1"/>
</dbReference>
<evidence type="ECO:0000313" key="3">
    <source>
        <dbReference type="Proteomes" id="UP000552045"/>
    </source>
</evidence>
<dbReference type="CDD" id="cd00829">
    <property type="entry name" value="SCP-x_thiolase"/>
    <property type="match status" value="1"/>
</dbReference>
<dbReference type="EMBL" id="JACCBH010000001">
    <property type="protein sequence ID" value="NYD54122.1"/>
    <property type="molecule type" value="Genomic_DNA"/>
</dbReference>
<evidence type="ECO:0000259" key="1">
    <source>
        <dbReference type="Pfam" id="PF22691"/>
    </source>
</evidence>
<dbReference type="GO" id="GO:0016747">
    <property type="term" value="F:acyltransferase activity, transferring groups other than amino-acyl groups"/>
    <property type="evidence" value="ECO:0007669"/>
    <property type="project" value="InterPro"/>
</dbReference>
<dbReference type="Proteomes" id="UP000552045">
    <property type="component" value="Unassembled WGS sequence"/>
</dbReference>
<dbReference type="InterPro" id="IPR055140">
    <property type="entry name" value="Thiolase_C_2"/>
</dbReference>
<dbReference type="InterPro" id="IPR016039">
    <property type="entry name" value="Thiolase-like"/>
</dbReference>
<keyword evidence="2" id="KW-0808">Transferase</keyword>
<comment type="caution">
    <text evidence="2">The sequence shown here is derived from an EMBL/GenBank/DDBJ whole genome shotgun (WGS) entry which is preliminary data.</text>
</comment>
<dbReference type="RefSeq" id="WP_179432187.1">
    <property type="nucleotide sequence ID" value="NZ_BAABLC010000001.1"/>
</dbReference>
<dbReference type="Gene3D" id="3.40.47.10">
    <property type="match status" value="1"/>
</dbReference>
<dbReference type="PIRSF" id="PIRSF000429">
    <property type="entry name" value="Ac-CoA_Ac_transf"/>
    <property type="match status" value="1"/>
</dbReference>
<dbReference type="AlphaFoldDB" id="A0A7Y9EUB9"/>
<evidence type="ECO:0000313" key="2">
    <source>
        <dbReference type="EMBL" id="NYD54122.1"/>
    </source>
</evidence>
<feature type="domain" description="Thiolase C-terminal" evidence="1">
    <location>
        <begin position="252"/>
        <end position="361"/>
    </location>
</feature>
<sequence>MSIHERDQIAIIGVGTTSFRQLFEKKDATHSAYDLAADAFALALADAGIEKDEIDGLFSARVPSYIRMADVLGIQRPKVLNGFDGAGRMSGVSLQLAAAAIQSGLATTIALVYGNNGRSAGAKYGGETPSPTGLYDASYGMTSPGASLALMWQRYTETYGVPDGALAPLAMNNRCNASLNPDAVFREPFDKQTYLDASYIAEPLRLLDYCLINDGGVALIVTTVERARKLGGPVVVLSATAGRGDVTNFYASDDYWLESSRAVAADLREKSGVGPDQIKCVQIYDNFTPTILFSLEGFGFCEPGEGWRFVDQDFESPDALAINTSGGHTSEGYMQGWALHAEAVRQLRGDSAGKQLKDVDVVQYICASPIITSHIFRRLE</sequence>
<dbReference type="SUPFAM" id="SSF53901">
    <property type="entry name" value="Thiolase-like"/>
    <property type="match status" value="2"/>
</dbReference>
<gene>
    <name evidence="2" type="ORF">BKA02_001177</name>
</gene>
<name>A0A7Y9EUB9_9MICO</name>
<dbReference type="Pfam" id="PF22691">
    <property type="entry name" value="Thiolase_C_1"/>
    <property type="match status" value="1"/>
</dbReference>
<protein>
    <submittedName>
        <fullName evidence="2">Acetyl-CoA acetyltransferase</fullName>
    </submittedName>
</protein>